<dbReference type="AlphaFoldDB" id="A0A4C1XNJ3"/>
<gene>
    <name evidence="2" type="ORF">EVAR_46552_1</name>
</gene>
<dbReference type="EMBL" id="BGZK01000903">
    <property type="protein sequence ID" value="GBP64623.1"/>
    <property type="molecule type" value="Genomic_DNA"/>
</dbReference>
<accession>A0A4C1XNJ3</accession>
<name>A0A4C1XNJ3_EUMVA</name>
<feature type="region of interest" description="Disordered" evidence="1">
    <location>
        <begin position="90"/>
        <end position="115"/>
    </location>
</feature>
<evidence type="ECO:0000256" key="1">
    <source>
        <dbReference type="SAM" id="MobiDB-lite"/>
    </source>
</evidence>
<protein>
    <submittedName>
        <fullName evidence="2">Uncharacterized protein</fullName>
    </submittedName>
</protein>
<keyword evidence="3" id="KW-1185">Reference proteome</keyword>
<dbReference type="Proteomes" id="UP000299102">
    <property type="component" value="Unassembled WGS sequence"/>
</dbReference>
<evidence type="ECO:0000313" key="3">
    <source>
        <dbReference type="Proteomes" id="UP000299102"/>
    </source>
</evidence>
<evidence type="ECO:0000313" key="2">
    <source>
        <dbReference type="EMBL" id="GBP64623.1"/>
    </source>
</evidence>
<feature type="compositionally biased region" description="Basic and acidic residues" evidence="1">
    <location>
        <begin position="90"/>
        <end position="101"/>
    </location>
</feature>
<comment type="caution">
    <text evidence="2">The sequence shown here is derived from an EMBL/GenBank/DDBJ whole genome shotgun (WGS) entry which is preliminary data.</text>
</comment>
<organism evidence="2 3">
    <name type="scientific">Eumeta variegata</name>
    <name type="common">Bagworm moth</name>
    <name type="synonym">Eumeta japonica</name>
    <dbReference type="NCBI Taxonomy" id="151549"/>
    <lineage>
        <taxon>Eukaryota</taxon>
        <taxon>Metazoa</taxon>
        <taxon>Ecdysozoa</taxon>
        <taxon>Arthropoda</taxon>
        <taxon>Hexapoda</taxon>
        <taxon>Insecta</taxon>
        <taxon>Pterygota</taxon>
        <taxon>Neoptera</taxon>
        <taxon>Endopterygota</taxon>
        <taxon>Lepidoptera</taxon>
        <taxon>Glossata</taxon>
        <taxon>Ditrysia</taxon>
        <taxon>Tineoidea</taxon>
        <taxon>Psychidae</taxon>
        <taxon>Oiketicinae</taxon>
        <taxon>Eumeta</taxon>
    </lineage>
</organism>
<proteinExistence type="predicted"/>
<sequence length="162" mass="18136">MIGRTPSTLYYHRRYYRRATMTHVRVRYLSPSRGIGLRVPLGRGSGQRTSSFHILTSDLGYLDVLLEQHHYLFILLTIITDSPRRGLFDSMRSPRERECPSARESPPDGGIRTVAPSYVAGARPEPHLSAGFCSWLGVVSRESATGDGVLLSNCRRHPTAPK</sequence>
<reference evidence="2 3" key="1">
    <citation type="journal article" date="2019" name="Commun. Biol.">
        <title>The bagworm genome reveals a unique fibroin gene that provides high tensile strength.</title>
        <authorList>
            <person name="Kono N."/>
            <person name="Nakamura H."/>
            <person name="Ohtoshi R."/>
            <person name="Tomita M."/>
            <person name="Numata K."/>
            <person name="Arakawa K."/>
        </authorList>
    </citation>
    <scope>NUCLEOTIDE SEQUENCE [LARGE SCALE GENOMIC DNA]</scope>
</reference>